<dbReference type="EMBL" id="LRXL01000052">
    <property type="protein sequence ID" value="OAB76154.1"/>
    <property type="molecule type" value="Genomic_DNA"/>
</dbReference>
<keyword evidence="2" id="KW-0808">Transferase</keyword>
<accession>A0A167F3I9</accession>
<dbReference type="PROSITE" id="PS51186">
    <property type="entry name" value="GNAT"/>
    <property type="match status" value="1"/>
</dbReference>
<dbReference type="STRING" id="1763537.ULVI_13945"/>
<evidence type="ECO:0000313" key="2">
    <source>
        <dbReference type="EMBL" id="OAB76154.1"/>
    </source>
</evidence>
<dbReference type="InterPro" id="IPR000182">
    <property type="entry name" value="GNAT_dom"/>
</dbReference>
<organism evidence="2 3">
    <name type="scientific">Cochleicola gelatinilyticus</name>
    <dbReference type="NCBI Taxonomy" id="1763537"/>
    <lineage>
        <taxon>Bacteria</taxon>
        <taxon>Pseudomonadati</taxon>
        <taxon>Bacteroidota</taxon>
        <taxon>Flavobacteriia</taxon>
        <taxon>Flavobacteriales</taxon>
        <taxon>Flavobacteriaceae</taxon>
        <taxon>Cochleicola</taxon>
    </lineage>
</organism>
<proteinExistence type="predicted"/>
<sequence length="157" mass="18564">MLYLRSDFKNTIILKDSAISFRIIPKNSIEVILPMLEKMNDYRIPKETLRERLLEMVQQHYECIGIYDGEALIGMCGMWFQTRHYAGKSVELDHVLIEDTYRSKGVGKQLMEFVYAYGKKKGCNWVELNTYVHNFPSHKFYYNQGFVAKGYHFVKEL</sequence>
<gene>
    <name evidence="2" type="ORF">ULVI_13945</name>
</gene>
<dbReference type="SUPFAM" id="SSF55729">
    <property type="entry name" value="Acyl-CoA N-acyltransferases (Nat)"/>
    <property type="match status" value="1"/>
</dbReference>
<dbReference type="Pfam" id="PF00583">
    <property type="entry name" value="Acetyltransf_1"/>
    <property type="match status" value="1"/>
</dbReference>
<feature type="domain" description="N-acetyltransferase" evidence="1">
    <location>
        <begin position="19"/>
        <end position="157"/>
    </location>
</feature>
<dbReference type="GO" id="GO:0016747">
    <property type="term" value="F:acyltransferase activity, transferring groups other than amino-acyl groups"/>
    <property type="evidence" value="ECO:0007669"/>
    <property type="project" value="InterPro"/>
</dbReference>
<protein>
    <submittedName>
        <fullName evidence="2">Acetyltransferase</fullName>
    </submittedName>
</protein>
<comment type="caution">
    <text evidence="2">The sequence shown here is derived from an EMBL/GenBank/DDBJ whole genome shotgun (WGS) entry which is preliminary data.</text>
</comment>
<keyword evidence="3" id="KW-1185">Reference proteome</keyword>
<dbReference type="AlphaFoldDB" id="A0A167F3I9"/>
<dbReference type="CDD" id="cd04301">
    <property type="entry name" value="NAT_SF"/>
    <property type="match status" value="1"/>
</dbReference>
<dbReference type="Gene3D" id="3.40.630.30">
    <property type="match status" value="1"/>
</dbReference>
<evidence type="ECO:0000259" key="1">
    <source>
        <dbReference type="PROSITE" id="PS51186"/>
    </source>
</evidence>
<name>A0A167F3I9_9FLAO</name>
<dbReference type="InterPro" id="IPR016181">
    <property type="entry name" value="Acyl_CoA_acyltransferase"/>
</dbReference>
<reference evidence="2 3" key="1">
    <citation type="submission" date="2016-02" db="EMBL/GenBank/DDBJ databases">
        <title>Ulvibacter sp. LPB0005, isolated from Thais luteostoma.</title>
        <authorList>
            <person name="Shin S.-K."/>
            <person name="Yi H."/>
        </authorList>
    </citation>
    <scope>NUCLEOTIDE SEQUENCE [LARGE SCALE GENOMIC DNA]</scope>
    <source>
        <strain evidence="2 3">LPB0005</strain>
    </source>
</reference>
<evidence type="ECO:0000313" key="3">
    <source>
        <dbReference type="Proteomes" id="UP000077013"/>
    </source>
</evidence>
<dbReference type="Proteomes" id="UP000077013">
    <property type="component" value="Unassembled WGS sequence"/>
</dbReference>